<reference evidence="1" key="1">
    <citation type="submission" date="2020-09" db="EMBL/GenBank/DDBJ databases">
        <title>Nocardioides sp. strain MJB4 16S ribosomal RNA gene Genome sequencing and assembly.</title>
        <authorList>
            <person name="Kim I."/>
        </authorList>
    </citation>
    <scope>NUCLEOTIDE SEQUENCE</scope>
    <source>
        <strain evidence="1">MJB4</strain>
    </source>
</reference>
<evidence type="ECO:0000313" key="1">
    <source>
        <dbReference type="EMBL" id="MBD8871190.1"/>
    </source>
</evidence>
<accession>A0A927K8K8</accession>
<dbReference type="AlphaFoldDB" id="A0A927K8K8"/>
<gene>
    <name evidence="1" type="ORF">IE331_16310</name>
</gene>
<comment type="caution">
    <text evidence="1">The sequence shown here is derived from an EMBL/GenBank/DDBJ whole genome shotgun (WGS) entry which is preliminary data.</text>
</comment>
<organism evidence="1 2">
    <name type="scientific">Nocardioides donggukensis</name>
    <dbReference type="NCBI Taxonomy" id="2774019"/>
    <lineage>
        <taxon>Bacteria</taxon>
        <taxon>Bacillati</taxon>
        <taxon>Actinomycetota</taxon>
        <taxon>Actinomycetes</taxon>
        <taxon>Propionibacteriales</taxon>
        <taxon>Nocardioidaceae</taxon>
        <taxon>Nocardioides</taxon>
    </lineage>
</organism>
<evidence type="ECO:0000313" key="2">
    <source>
        <dbReference type="Proteomes" id="UP000616839"/>
    </source>
</evidence>
<keyword evidence="2" id="KW-1185">Reference proteome</keyword>
<proteinExistence type="predicted"/>
<name>A0A927K8K8_9ACTN</name>
<dbReference type="EMBL" id="JACYXZ010000005">
    <property type="protein sequence ID" value="MBD8871190.1"/>
    <property type="molecule type" value="Genomic_DNA"/>
</dbReference>
<dbReference type="RefSeq" id="WP_192144515.1">
    <property type="nucleotide sequence ID" value="NZ_JACYXZ010000005.1"/>
</dbReference>
<dbReference type="Proteomes" id="UP000616839">
    <property type="component" value="Unassembled WGS sequence"/>
</dbReference>
<sequence>MPDELTDLLGPDVPASVLALAPERRDRLASLVRAARAREDAEMAEATGAALKGVPLPLRGAVRKALGA</sequence>
<protein>
    <submittedName>
        <fullName evidence="1">Uncharacterized protein</fullName>
    </submittedName>
</protein>